<dbReference type="InterPro" id="IPR013249">
    <property type="entry name" value="RNA_pol_sigma70_r4_t2"/>
</dbReference>
<dbReference type="Pfam" id="PF08281">
    <property type="entry name" value="Sigma70_r4_2"/>
    <property type="match status" value="1"/>
</dbReference>
<dbReference type="AlphaFoldDB" id="C6XRF8"/>
<feature type="domain" description="DUF6596" evidence="3">
    <location>
        <begin position="185"/>
        <end position="285"/>
    </location>
</feature>
<dbReference type="GO" id="GO:0006352">
    <property type="term" value="P:DNA-templated transcription initiation"/>
    <property type="evidence" value="ECO:0007669"/>
    <property type="project" value="InterPro"/>
</dbReference>
<dbReference type="OrthoDB" id="9780299at2"/>
<dbReference type="KEGG" id="hba:Hbal_1098"/>
<dbReference type="Proteomes" id="UP000002745">
    <property type="component" value="Chromosome"/>
</dbReference>
<evidence type="ECO:0000313" key="5">
    <source>
        <dbReference type="Proteomes" id="UP000002745"/>
    </source>
</evidence>
<dbReference type="RefSeq" id="WP_015826940.1">
    <property type="nucleotide sequence ID" value="NC_012982.1"/>
</dbReference>
<dbReference type="InterPro" id="IPR013325">
    <property type="entry name" value="RNA_pol_sigma_r2"/>
</dbReference>
<dbReference type="Gene3D" id="1.10.1740.10">
    <property type="match status" value="1"/>
</dbReference>
<proteinExistence type="predicted"/>
<dbReference type="GO" id="GO:0003677">
    <property type="term" value="F:DNA binding"/>
    <property type="evidence" value="ECO:0007669"/>
    <property type="project" value="InterPro"/>
</dbReference>
<dbReference type="PANTHER" id="PTHR47756:SF2">
    <property type="entry name" value="BLL6612 PROTEIN"/>
    <property type="match status" value="1"/>
</dbReference>
<accession>C6XRF8</accession>
<dbReference type="NCBIfam" id="TIGR02937">
    <property type="entry name" value="sigma70-ECF"/>
    <property type="match status" value="1"/>
</dbReference>
<sequence length="418" mass="47535">MLPPYTLDQTIEKIVKEEWGRILSCVTKNVGDIQLAEDSLQDAVEAALKHWKKNGIPKSPAAWLISVSHRKAIDRLRRLKTFENKQADLQYLTQMTLLDQAISSTSIIPDERLEMIFTCCHPALEEKTRVALTLRTIGGLKTEEIARAFLDTPTAMAQRLVRAKKKIKLAGIPYRIPDQQMMPSRLRGVLAVIYLIFNEGYAASSGDALTRVDLIDEAIRLARILMQLLPEEAEVAGLYALLLLHDARRFARIDKQGHMVALEFQDRKLWDKSKFEEGRHVLKQALALQTIGPYQLQACISALHGEAVDWESTDWQQIAALYALLYKLQPNSVVKINHALAVSYAYSVAAALEMLTELDFNSDMQNHISFLLAKADLFYRSGRREEASQLLEKAVPFTKNQIEKDFIQRKLQLWLKPE</sequence>
<reference evidence="5" key="1">
    <citation type="journal article" date="2011" name="J. Bacteriol.">
        <title>Genome sequences of eight morphologically diverse alphaproteobacteria.</title>
        <authorList>
            <consortium name="US DOE Joint Genome Institute"/>
            <person name="Brown P.J."/>
            <person name="Kysela D.T."/>
            <person name="Buechlein A."/>
            <person name="Hemmerich C."/>
            <person name="Brun Y.V."/>
        </authorList>
    </citation>
    <scope>NUCLEOTIDE SEQUENCE [LARGE SCALE GENOMIC DNA]</scope>
    <source>
        <strain evidence="5">ATCC 49814 / DSM 5838 / IFAM 1418</strain>
    </source>
</reference>
<feature type="domain" description="RNA polymerase sigma factor 70 region 4 type 2" evidence="2">
    <location>
        <begin position="116"/>
        <end position="167"/>
    </location>
</feature>
<dbReference type="InterPro" id="IPR007627">
    <property type="entry name" value="RNA_pol_sigma70_r2"/>
</dbReference>
<dbReference type="eggNOG" id="COG4941">
    <property type="taxonomic scope" value="Bacteria"/>
</dbReference>
<evidence type="ECO:0000313" key="4">
    <source>
        <dbReference type="EMBL" id="ACT58790.1"/>
    </source>
</evidence>
<dbReference type="InterPro" id="IPR014284">
    <property type="entry name" value="RNA_pol_sigma-70_dom"/>
</dbReference>
<dbReference type="InterPro" id="IPR036388">
    <property type="entry name" value="WH-like_DNA-bd_sf"/>
</dbReference>
<dbReference type="InterPro" id="IPR046531">
    <property type="entry name" value="DUF6596"/>
</dbReference>
<evidence type="ECO:0000259" key="2">
    <source>
        <dbReference type="Pfam" id="PF08281"/>
    </source>
</evidence>
<dbReference type="EMBL" id="CP001678">
    <property type="protein sequence ID" value="ACT58790.1"/>
    <property type="molecule type" value="Genomic_DNA"/>
</dbReference>
<evidence type="ECO:0000259" key="3">
    <source>
        <dbReference type="Pfam" id="PF20239"/>
    </source>
</evidence>
<keyword evidence="5" id="KW-1185">Reference proteome</keyword>
<organism evidence="4 5">
    <name type="scientific">Hirschia baltica (strain ATCC 49814 / DSM 5838 / IFAM 1418)</name>
    <dbReference type="NCBI Taxonomy" id="582402"/>
    <lineage>
        <taxon>Bacteria</taxon>
        <taxon>Pseudomonadati</taxon>
        <taxon>Pseudomonadota</taxon>
        <taxon>Alphaproteobacteria</taxon>
        <taxon>Hyphomonadales</taxon>
        <taxon>Hyphomonadaceae</taxon>
        <taxon>Hirschia</taxon>
    </lineage>
</organism>
<dbReference type="STRING" id="582402.Hbal_1098"/>
<dbReference type="SUPFAM" id="SSF88946">
    <property type="entry name" value="Sigma2 domain of RNA polymerase sigma factors"/>
    <property type="match status" value="1"/>
</dbReference>
<dbReference type="SUPFAM" id="SSF88659">
    <property type="entry name" value="Sigma3 and sigma4 domains of RNA polymerase sigma factors"/>
    <property type="match status" value="1"/>
</dbReference>
<feature type="domain" description="RNA polymerase sigma-70 region 2" evidence="1">
    <location>
        <begin position="22"/>
        <end position="80"/>
    </location>
</feature>
<name>C6XRF8_HIRBI</name>
<dbReference type="Pfam" id="PF04542">
    <property type="entry name" value="Sigma70_r2"/>
    <property type="match status" value="1"/>
</dbReference>
<dbReference type="GO" id="GO:0016987">
    <property type="term" value="F:sigma factor activity"/>
    <property type="evidence" value="ECO:0007669"/>
    <property type="project" value="InterPro"/>
</dbReference>
<dbReference type="Pfam" id="PF20239">
    <property type="entry name" value="DUF6596"/>
    <property type="match status" value="1"/>
</dbReference>
<dbReference type="HOGENOM" id="CLU_035311_1_0_5"/>
<gene>
    <name evidence="4" type="ordered locus">Hbal_1098</name>
</gene>
<dbReference type="InterPro" id="IPR013324">
    <property type="entry name" value="RNA_pol_sigma_r3/r4-like"/>
</dbReference>
<dbReference type="Gene3D" id="1.10.10.10">
    <property type="entry name" value="Winged helix-like DNA-binding domain superfamily/Winged helix DNA-binding domain"/>
    <property type="match status" value="1"/>
</dbReference>
<evidence type="ECO:0000259" key="1">
    <source>
        <dbReference type="Pfam" id="PF04542"/>
    </source>
</evidence>
<protein>
    <submittedName>
        <fullName evidence="4">Putative RNA polymerase, sigma-24 subunit, ECF subfamily</fullName>
    </submittedName>
</protein>
<dbReference type="PANTHER" id="PTHR47756">
    <property type="entry name" value="BLL6612 PROTEIN-RELATED"/>
    <property type="match status" value="1"/>
</dbReference>